<reference evidence="1" key="1">
    <citation type="submission" date="2020-08" db="EMBL/GenBank/DDBJ databases">
        <title>Multicomponent nature underlies the extraordinary mechanical properties of spider dragline silk.</title>
        <authorList>
            <person name="Kono N."/>
            <person name="Nakamura H."/>
            <person name="Mori M."/>
            <person name="Yoshida Y."/>
            <person name="Ohtoshi R."/>
            <person name="Malay A.D."/>
            <person name="Moran D.A.P."/>
            <person name="Tomita M."/>
            <person name="Numata K."/>
            <person name="Arakawa K."/>
        </authorList>
    </citation>
    <scope>NUCLEOTIDE SEQUENCE</scope>
</reference>
<accession>A0A8X6NRL7</accession>
<comment type="caution">
    <text evidence="1">The sequence shown here is derived from an EMBL/GenBank/DDBJ whole genome shotgun (WGS) entry which is preliminary data.</text>
</comment>
<protein>
    <submittedName>
        <fullName evidence="1">Uncharacterized protein</fullName>
    </submittedName>
</protein>
<organism evidence="1 2">
    <name type="scientific">Nephila pilipes</name>
    <name type="common">Giant wood spider</name>
    <name type="synonym">Nephila maculata</name>
    <dbReference type="NCBI Taxonomy" id="299642"/>
    <lineage>
        <taxon>Eukaryota</taxon>
        <taxon>Metazoa</taxon>
        <taxon>Ecdysozoa</taxon>
        <taxon>Arthropoda</taxon>
        <taxon>Chelicerata</taxon>
        <taxon>Arachnida</taxon>
        <taxon>Araneae</taxon>
        <taxon>Araneomorphae</taxon>
        <taxon>Entelegynae</taxon>
        <taxon>Araneoidea</taxon>
        <taxon>Nephilidae</taxon>
        <taxon>Nephila</taxon>
    </lineage>
</organism>
<name>A0A8X6NRL7_NEPPI</name>
<gene>
    <name evidence="1" type="ORF">NPIL_101221</name>
</gene>
<evidence type="ECO:0000313" key="2">
    <source>
        <dbReference type="Proteomes" id="UP000887013"/>
    </source>
</evidence>
<dbReference type="Proteomes" id="UP000887013">
    <property type="component" value="Unassembled WGS sequence"/>
</dbReference>
<keyword evidence="2" id="KW-1185">Reference proteome</keyword>
<dbReference type="AlphaFoldDB" id="A0A8X6NRL7"/>
<sequence>MRPKGRPHTENQLACPARPVWMGNGAKRDGVNSHALELGFAFGEGDVDSDSKWGKGGGEQQSSYWNWKKGNLEAYLCPT</sequence>
<dbReference type="EMBL" id="BMAW01060826">
    <property type="protein sequence ID" value="GFT28191.1"/>
    <property type="molecule type" value="Genomic_DNA"/>
</dbReference>
<evidence type="ECO:0000313" key="1">
    <source>
        <dbReference type="EMBL" id="GFT28191.1"/>
    </source>
</evidence>
<proteinExistence type="predicted"/>